<reference evidence="2 3" key="1">
    <citation type="submission" date="2018-05" db="EMBL/GenBank/DDBJ databases">
        <title>Genomic Encyclopedia of Type Strains, Phase IV (KMG-IV): sequencing the most valuable type-strain genomes for metagenomic binning, comparative biology and taxonomic classification.</title>
        <authorList>
            <person name="Goeker M."/>
        </authorList>
    </citation>
    <scope>NUCLEOTIDE SEQUENCE [LARGE SCALE GENOMIC DNA]</scope>
    <source>
        <strain evidence="2 3">DSM 19792</strain>
    </source>
</reference>
<evidence type="ECO:0000313" key="2">
    <source>
        <dbReference type="EMBL" id="PXX41451.1"/>
    </source>
</evidence>
<evidence type="ECO:0000313" key="3">
    <source>
        <dbReference type="Proteomes" id="UP000247792"/>
    </source>
</evidence>
<dbReference type="Pfam" id="PF07120">
    <property type="entry name" value="DUF1376"/>
    <property type="match status" value="1"/>
</dbReference>
<sequence length="284" mass="32097">MNFYPFHLGDYASHTRHLGLLEDLAYRRMLDLYYTTETALPADAEKVARLIGMRAHLQEVSDVLSDFFVITDAGHTHSRCEEELALYRAKADRAKSANKARWGGARVNGIRDADEEFVKSETRSEANLYPASHANTSAKTQTTSQAVQIATNNHEPASKNHKPVNNQPVKKIEPKSKSKTKAAATPQLCDELFEYAWEDYPKTAACNKDAAYQAWTARLAEGANANIMFGGAACYGSFVQDKQVELDAVMNISVFFGPEKHYLQDWEKRPLWKPEETYFDEEEY</sequence>
<comment type="caution">
    <text evidence="2">The sequence shown here is derived from an EMBL/GenBank/DDBJ whole genome shotgun (WGS) entry which is preliminary data.</text>
</comment>
<dbReference type="AlphaFoldDB" id="A0A318J438"/>
<accession>A0A318J438</accession>
<evidence type="ECO:0000256" key="1">
    <source>
        <dbReference type="SAM" id="MobiDB-lite"/>
    </source>
</evidence>
<proteinExistence type="predicted"/>
<keyword evidence="3" id="KW-1185">Reference proteome</keyword>
<dbReference type="RefSeq" id="WP_110256685.1">
    <property type="nucleotide sequence ID" value="NZ_QJKB01000007.1"/>
</dbReference>
<organism evidence="2 3">
    <name type="scientific">Undibacterium pigrum</name>
    <dbReference type="NCBI Taxonomy" id="401470"/>
    <lineage>
        <taxon>Bacteria</taxon>
        <taxon>Pseudomonadati</taxon>
        <taxon>Pseudomonadota</taxon>
        <taxon>Betaproteobacteria</taxon>
        <taxon>Burkholderiales</taxon>
        <taxon>Oxalobacteraceae</taxon>
        <taxon>Undibacterium</taxon>
    </lineage>
</organism>
<dbReference type="OrthoDB" id="5526813at2"/>
<dbReference type="InterPro" id="IPR010781">
    <property type="entry name" value="DUF1376"/>
</dbReference>
<feature type="region of interest" description="Disordered" evidence="1">
    <location>
        <begin position="155"/>
        <end position="181"/>
    </location>
</feature>
<dbReference type="Proteomes" id="UP000247792">
    <property type="component" value="Unassembled WGS sequence"/>
</dbReference>
<name>A0A318J438_9BURK</name>
<protein>
    <submittedName>
        <fullName evidence="2">Uncharacterized protein YdaU (DUF1376 family)</fullName>
    </submittedName>
</protein>
<dbReference type="EMBL" id="QJKB01000007">
    <property type="protein sequence ID" value="PXX41451.1"/>
    <property type="molecule type" value="Genomic_DNA"/>
</dbReference>
<gene>
    <name evidence="2" type="ORF">DFR42_107102</name>
</gene>